<accession>A0ABP4QM52</accession>
<evidence type="ECO:0000256" key="5">
    <source>
        <dbReference type="ARBA" id="ARBA00023163"/>
    </source>
</evidence>
<proteinExistence type="inferred from homology"/>
<dbReference type="EMBL" id="BAAAMU010000002">
    <property type="protein sequence ID" value="GAA1611248.1"/>
    <property type="molecule type" value="Genomic_DNA"/>
</dbReference>
<gene>
    <name evidence="8" type="ORF">GCM10009733_004130</name>
</gene>
<dbReference type="InterPro" id="IPR014325">
    <property type="entry name" value="RNA_pol_sigma-E_actinobac"/>
</dbReference>
<comment type="caution">
    <text evidence="8">The sequence shown here is derived from an EMBL/GenBank/DDBJ whole genome shotgun (WGS) entry which is preliminary data.</text>
</comment>
<dbReference type="Proteomes" id="UP001500064">
    <property type="component" value="Unassembled WGS sequence"/>
</dbReference>
<reference evidence="9" key="1">
    <citation type="journal article" date="2019" name="Int. J. Syst. Evol. Microbiol.">
        <title>The Global Catalogue of Microorganisms (GCM) 10K type strain sequencing project: providing services to taxonomists for standard genome sequencing and annotation.</title>
        <authorList>
            <consortium name="The Broad Institute Genomics Platform"/>
            <consortium name="The Broad Institute Genome Sequencing Center for Infectious Disease"/>
            <person name="Wu L."/>
            <person name="Ma J."/>
        </authorList>
    </citation>
    <scope>NUCLEOTIDE SEQUENCE [LARGE SCALE GENOMIC DNA]</scope>
    <source>
        <strain evidence="9">JCM 13929</strain>
    </source>
</reference>
<evidence type="ECO:0000256" key="1">
    <source>
        <dbReference type="ARBA" id="ARBA00010641"/>
    </source>
</evidence>
<evidence type="ECO:0000259" key="6">
    <source>
        <dbReference type="Pfam" id="PF04542"/>
    </source>
</evidence>
<keyword evidence="5" id="KW-0804">Transcription</keyword>
<keyword evidence="2" id="KW-0805">Transcription regulation</keyword>
<dbReference type="SUPFAM" id="SSF88946">
    <property type="entry name" value="Sigma2 domain of RNA polymerase sigma factors"/>
    <property type="match status" value="1"/>
</dbReference>
<dbReference type="Pfam" id="PF08281">
    <property type="entry name" value="Sigma70_r4_2"/>
    <property type="match status" value="1"/>
</dbReference>
<organism evidence="8 9">
    <name type="scientific">Nonomuraea maheshkhaliensis</name>
    <dbReference type="NCBI Taxonomy" id="419590"/>
    <lineage>
        <taxon>Bacteria</taxon>
        <taxon>Bacillati</taxon>
        <taxon>Actinomycetota</taxon>
        <taxon>Actinomycetes</taxon>
        <taxon>Streptosporangiales</taxon>
        <taxon>Streptosporangiaceae</taxon>
        <taxon>Nonomuraea</taxon>
    </lineage>
</organism>
<dbReference type="SUPFAM" id="SSF88659">
    <property type="entry name" value="Sigma3 and sigma4 domains of RNA polymerase sigma factors"/>
    <property type="match status" value="1"/>
</dbReference>
<evidence type="ECO:0000259" key="7">
    <source>
        <dbReference type="Pfam" id="PF08281"/>
    </source>
</evidence>
<dbReference type="Gene3D" id="1.10.1740.10">
    <property type="match status" value="1"/>
</dbReference>
<dbReference type="InterPro" id="IPR013249">
    <property type="entry name" value="RNA_pol_sigma70_r4_t2"/>
</dbReference>
<protein>
    <submittedName>
        <fullName evidence="8">SigE family RNA polymerase sigma factor</fullName>
    </submittedName>
</protein>
<dbReference type="InterPro" id="IPR013324">
    <property type="entry name" value="RNA_pol_sigma_r3/r4-like"/>
</dbReference>
<evidence type="ECO:0000313" key="8">
    <source>
        <dbReference type="EMBL" id="GAA1611248.1"/>
    </source>
</evidence>
<feature type="domain" description="RNA polymerase sigma-70 region 2" evidence="6">
    <location>
        <begin position="18"/>
        <end position="80"/>
    </location>
</feature>
<dbReference type="Gene3D" id="1.10.10.10">
    <property type="entry name" value="Winged helix-like DNA-binding domain superfamily/Winged helix DNA-binding domain"/>
    <property type="match status" value="1"/>
</dbReference>
<name>A0ABP4QM52_9ACTN</name>
<dbReference type="NCBIfam" id="TIGR02983">
    <property type="entry name" value="SigE-fam_strep"/>
    <property type="match status" value="1"/>
</dbReference>
<evidence type="ECO:0000313" key="9">
    <source>
        <dbReference type="Proteomes" id="UP001500064"/>
    </source>
</evidence>
<dbReference type="InterPro" id="IPR039425">
    <property type="entry name" value="RNA_pol_sigma-70-like"/>
</dbReference>
<evidence type="ECO:0000256" key="2">
    <source>
        <dbReference type="ARBA" id="ARBA00023015"/>
    </source>
</evidence>
<dbReference type="InterPro" id="IPR013325">
    <property type="entry name" value="RNA_pol_sigma_r2"/>
</dbReference>
<dbReference type="RefSeq" id="WP_346101122.1">
    <property type="nucleotide sequence ID" value="NZ_BAAAMU010000002.1"/>
</dbReference>
<dbReference type="NCBIfam" id="TIGR02937">
    <property type="entry name" value="sigma70-ECF"/>
    <property type="match status" value="1"/>
</dbReference>
<sequence length="172" mass="19250">MTDVEQPGSMAEFVQIRGPALLRYGLVLTGNPHDAADLAQEALLKLSGSWSRVRKKQDPEGFVRITMARLHISAWRRIKRERLVGRVPEEGIADADIARFDGEPGLWRLVTRLPPRQRAVVVLRYYCDLSDEEIADALGVSRGTVRSQAARALDKLKAAWNREHAGDIDVRG</sequence>
<keyword evidence="9" id="KW-1185">Reference proteome</keyword>
<dbReference type="InterPro" id="IPR036388">
    <property type="entry name" value="WH-like_DNA-bd_sf"/>
</dbReference>
<dbReference type="InterPro" id="IPR014284">
    <property type="entry name" value="RNA_pol_sigma-70_dom"/>
</dbReference>
<dbReference type="CDD" id="cd06171">
    <property type="entry name" value="Sigma70_r4"/>
    <property type="match status" value="1"/>
</dbReference>
<dbReference type="PANTHER" id="PTHR43133">
    <property type="entry name" value="RNA POLYMERASE ECF-TYPE SIGMA FACTO"/>
    <property type="match status" value="1"/>
</dbReference>
<dbReference type="InterPro" id="IPR007627">
    <property type="entry name" value="RNA_pol_sigma70_r2"/>
</dbReference>
<feature type="domain" description="RNA polymerase sigma factor 70 region 4 type 2" evidence="7">
    <location>
        <begin position="106"/>
        <end position="156"/>
    </location>
</feature>
<keyword evidence="4" id="KW-0238">DNA-binding</keyword>
<keyword evidence="3" id="KW-0731">Sigma factor</keyword>
<evidence type="ECO:0000256" key="4">
    <source>
        <dbReference type="ARBA" id="ARBA00023125"/>
    </source>
</evidence>
<evidence type="ECO:0000256" key="3">
    <source>
        <dbReference type="ARBA" id="ARBA00023082"/>
    </source>
</evidence>
<comment type="similarity">
    <text evidence="1">Belongs to the sigma-70 factor family. ECF subfamily.</text>
</comment>
<dbReference type="Pfam" id="PF04542">
    <property type="entry name" value="Sigma70_r2"/>
    <property type="match status" value="1"/>
</dbReference>
<dbReference type="PANTHER" id="PTHR43133:SF50">
    <property type="entry name" value="ECF RNA POLYMERASE SIGMA FACTOR SIGM"/>
    <property type="match status" value="1"/>
</dbReference>